<evidence type="ECO:0000313" key="2">
    <source>
        <dbReference type="Proteomes" id="UP001066276"/>
    </source>
</evidence>
<keyword evidence="2" id="KW-1185">Reference proteome</keyword>
<proteinExistence type="predicted"/>
<sequence length="146" mass="15201">MGQSGWPDGSVGSSSKHLAKVWSGLAGDIGEHPGAFFLDSRVGWKCMMHSEDLSGYDMAPQVRLVVSPIRGYVVPQGFAGAASQTGLVAEAVQRGGTSSRGMEHEVLMEGVELDFDENSLKGEIVEVAGPSGEKLGENVGHLMGGG</sequence>
<name>A0AAV7N019_PLEWA</name>
<gene>
    <name evidence="1" type="ORF">NDU88_005018</name>
</gene>
<organism evidence="1 2">
    <name type="scientific">Pleurodeles waltl</name>
    <name type="common">Iberian ribbed newt</name>
    <dbReference type="NCBI Taxonomy" id="8319"/>
    <lineage>
        <taxon>Eukaryota</taxon>
        <taxon>Metazoa</taxon>
        <taxon>Chordata</taxon>
        <taxon>Craniata</taxon>
        <taxon>Vertebrata</taxon>
        <taxon>Euteleostomi</taxon>
        <taxon>Amphibia</taxon>
        <taxon>Batrachia</taxon>
        <taxon>Caudata</taxon>
        <taxon>Salamandroidea</taxon>
        <taxon>Salamandridae</taxon>
        <taxon>Pleurodelinae</taxon>
        <taxon>Pleurodeles</taxon>
    </lineage>
</organism>
<evidence type="ECO:0000313" key="1">
    <source>
        <dbReference type="EMBL" id="KAJ1107628.1"/>
    </source>
</evidence>
<dbReference type="Proteomes" id="UP001066276">
    <property type="component" value="Chromosome 9"/>
</dbReference>
<accession>A0AAV7N019</accession>
<dbReference type="EMBL" id="JANPWB010000013">
    <property type="protein sequence ID" value="KAJ1107628.1"/>
    <property type="molecule type" value="Genomic_DNA"/>
</dbReference>
<protein>
    <submittedName>
        <fullName evidence="1">Uncharacterized protein</fullName>
    </submittedName>
</protein>
<comment type="caution">
    <text evidence="1">The sequence shown here is derived from an EMBL/GenBank/DDBJ whole genome shotgun (WGS) entry which is preliminary data.</text>
</comment>
<reference evidence="1" key="1">
    <citation type="journal article" date="2022" name="bioRxiv">
        <title>Sequencing and chromosome-scale assembly of the giantPleurodeles waltlgenome.</title>
        <authorList>
            <person name="Brown T."/>
            <person name="Elewa A."/>
            <person name="Iarovenko S."/>
            <person name="Subramanian E."/>
            <person name="Araus A.J."/>
            <person name="Petzold A."/>
            <person name="Susuki M."/>
            <person name="Suzuki K.-i.T."/>
            <person name="Hayashi T."/>
            <person name="Toyoda A."/>
            <person name="Oliveira C."/>
            <person name="Osipova E."/>
            <person name="Leigh N.D."/>
            <person name="Simon A."/>
            <person name="Yun M.H."/>
        </authorList>
    </citation>
    <scope>NUCLEOTIDE SEQUENCE</scope>
    <source>
        <strain evidence="1">20211129_DDA</strain>
        <tissue evidence="1">Liver</tissue>
    </source>
</reference>
<dbReference type="AlphaFoldDB" id="A0AAV7N019"/>